<keyword evidence="1" id="KW-1133">Transmembrane helix</keyword>
<reference evidence="2 3" key="1">
    <citation type="submission" date="2021-06" db="EMBL/GenBank/DDBJ databases">
        <title>Caerostris extrusa draft genome.</title>
        <authorList>
            <person name="Kono N."/>
            <person name="Arakawa K."/>
        </authorList>
    </citation>
    <scope>NUCLEOTIDE SEQUENCE [LARGE SCALE GENOMIC DNA]</scope>
</reference>
<evidence type="ECO:0000313" key="3">
    <source>
        <dbReference type="Proteomes" id="UP001054945"/>
    </source>
</evidence>
<comment type="caution">
    <text evidence="2">The sequence shown here is derived from an EMBL/GenBank/DDBJ whole genome shotgun (WGS) entry which is preliminary data.</text>
</comment>
<accession>A0AAV4RC64</accession>
<keyword evidence="1" id="KW-0472">Membrane</keyword>
<feature type="transmembrane region" description="Helical" evidence="1">
    <location>
        <begin position="67"/>
        <end position="89"/>
    </location>
</feature>
<name>A0AAV4RC64_CAEEX</name>
<evidence type="ECO:0000313" key="2">
    <source>
        <dbReference type="EMBL" id="GIY19290.1"/>
    </source>
</evidence>
<gene>
    <name evidence="2" type="ORF">CEXT_15781</name>
</gene>
<evidence type="ECO:0000256" key="1">
    <source>
        <dbReference type="SAM" id="Phobius"/>
    </source>
</evidence>
<dbReference type="Proteomes" id="UP001054945">
    <property type="component" value="Unassembled WGS sequence"/>
</dbReference>
<organism evidence="2 3">
    <name type="scientific">Caerostris extrusa</name>
    <name type="common">Bark spider</name>
    <name type="synonym">Caerostris bankana</name>
    <dbReference type="NCBI Taxonomy" id="172846"/>
    <lineage>
        <taxon>Eukaryota</taxon>
        <taxon>Metazoa</taxon>
        <taxon>Ecdysozoa</taxon>
        <taxon>Arthropoda</taxon>
        <taxon>Chelicerata</taxon>
        <taxon>Arachnida</taxon>
        <taxon>Araneae</taxon>
        <taxon>Araneomorphae</taxon>
        <taxon>Entelegynae</taxon>
        <taxon>Araneoidea</taxon>
        <taxon>Araneidae</taxon>
        <taxon>Caerostris</taxon>
    </lineage>
</organism>
<keyword evidence="1" id="KW-0812">Transmembrane</keyword>
<dbReference type="EMBL" id="BPLR01007737">
    <property type="protein sequence ID" value="GIY19290.1"/>
    <property type="molecule type" value="Genomic_DNA"/>
</dbReference>
<keyword evidence="3" id="KW-1185">Reference proteome</keyword>
<sequence length="128" mass="14301">MPSTDKVGTCEISNAYGRMFVRNYGGESGYNKASTGLETLITLKLPHIKISIPDSNPIDNKYSTVDLHFLLTLIIFLVDALIKKTAWILNCRRKRHIFVETGAAPAPLQDLILETTFVERCPNVHSPN</sequence>
<protein>
    <submittedName>
        <fullName evidence="2">Uncharacterized protein</fullName>
    </submittedName>
</protein>
<proteinExistence type="predicted"/>
<dbReference type="AlphaFoldDB" id="A0AAV4RC64"/>